<dbReference type="EMBL" id="JBBXMP010000010">
    <property type="protein sequence ID" value="KAL0069752.1"/>
    <property type="molecule type" value="Genomic_DNA"/>
</dbReference>
<sequence length="288" mass="31879">MSVTAKAKRGFSSDPEDILSRGRKLIVDSIEHGVTSMRAHVEVDTIVGLSGIDVALRLKEEFKPLCDVQIAAFAQERLFESANDTEPGENYQLLLKAIDREGVEVVGSAPYVESSIAHAKKNLDLIIRAASSRSLHVDFHLDYNLDIKNKPLIFEVIARIKEHSFEHPKVRVTIGHATRLQLFTADEWRDLINRIGDLPITFIALPNSDMYMQGREAKDTPLGAPRSTLRVPHLAKEYGLQVAMSVNNVENAFTPQGSLDPLALCPFGVAIFQAATTEDLEILLVSRA</sequence>
<evidence type="ECO:0000313" key="2">
    <source>
        <dbReference type="Proteomes" id="UP001437256"/>
    </source>
</evidence>
<reference evidence="1 2" key="1">
    <citation type="submission" date="2024-05" db="EMBL/GenBank/DDBJ databases">
        <title>A draft genome resource for the thread blight pathogen Marasmius tenuissimus strain MS-2.</title>
        <authorList>
            <person name="Yulfo-Soto G.E."/>
            <person name="Baruah I.K."/>
            <person name="Amoako-Attah I."/>
            <person name="Bukari Y."/>
            <person name="Meinhardt L.W."/>
            <person name="Bailey B.A."/>
            <person name="Cohen S.P."/>
        </authorList>
    </citation>
    <scope>NUCLEOTIDE SEQUENCE [LARGE SCALE GENOMIC DNA]</scope>
    <source>
        <strain evidence="1 2">MS-2</strain>
    </source>
</reference>
<dbReference type="InterPro" id="IPR032466">
    <property type="entry name" value="Metal_Hydrolase"/>
</dbReference>
<dbReference type="Gene3D" id="3.20.20.140">
    <property type="entry name" value="Metal-dependent hydrolases"/>
    <property type="match status" value="1"/>
</dbReference>
<gene>
    <name evidence="1" type="ORF">AAF712_003021</name>
</gene>
<accession>A0ABR3A6Z2</accession>
<name>A0ABR3A6Z2_9AGAR</name>
<dbReference type="PANTHER" id="PTHR32027">
    <property type="entry name" value="CYTOSINE DEAMINASE"/>
    <property type="match status" value="1"/>
</dbReference>
<keyword evidence="2" id="KW-1185">Reference proteome</keyword>
<protein>
    <submittedName>
        <fullName evidence="1">Uncharacterized protein</fullName>
    </submittedName>
</protein>
<dbReference type="Proteomes" id="UP001437256">
    <property type="component" value="Unassembled WGS sequence"/>
</dbReference>
<dbReference type="SUPFAM" id="SSF51556">
    <property type="entry name" value="Metallo-dependent hydrolases"/>
    <property type="match status" value="1"/>
</dbReference>
<dbReference type="InterPro" id="IPR052349">
    <property type="entry name" value="Metallo-hydrolase_Enzymes"/>
</dbReference>
<evidence type="ECO:0000313" key="1">
    <source>
        <dbReference type="EMBL" id="KAL0069752.1"/>
    </source>
</evidence>
<comment type="caution">
    <text evidence="1">The sequence shown here is derived from an EMBL/GenBank/DDBJ whole genome shotgun (WGS) entry which is preliminary data.</text>
</comment>
<organism evidence="1 2">
    <name type="scientific">Marasmius tenuissimus</name>
    <dbReference type="NCBI Taxonomy" id="585030"/>
    <lineage>
        <taxon>Eukaryota</taxon>
        <taxon>Fungi</taxon>
        <taxon>Dikarya</taxon>
        <taxon>Basidiomycota</taxon>
        <taxon>Agaricomycotina</taxon>
        <taxon>Agaricomycetes</taxon>
        <taxon>Agaricomycetidae</taxon>
        <taxon>Agaricales</taxon>
        <taxon>Marasmiineae</taxon>
        <taxon>Marasmiaceae</taxon>
        <taxon>Marasmius</taxon>
    </lineage>
</organism>
<dbReference type="PANTHER" id="PTHR32027:SF0">
    <property type="entry name" value="CYTOSINE DEAMINASE"/>
    <property type="match status" value="1"/>
</dbReference>
<proteinExistence type="predicted"/>